<comment type="caution">
    <text evidence="9">The sequence shown here is derived from an EMBL/GenBank/DDBJ whole genome shotgun (WGS) entry which is preliminary data.</text>
</comment>
<gene>
    <name evidence="8" type="ORF">D3Z30_03775</name>
    <name evidence="9" type="ORF">DXC19_02125</name>
    <name evidence="7" type="ORF">G8J23_09025</name>
</gene>
<dbReference type="Proteomes" id="UP000814367">
    <property type="component" value="Unassembled WGS sequence"/>
</dbReference>
<evidence type="ECO:0000313" key="7">
    <source>
        <dbReference type="EMBL" id="MCG6226127.1"/>
    </source>
</evidence>
<dbReference type="GeneID" id="58060611"/>
<dbReference type="Proteomes" id="UP000261016">
    <property type="component" value="Unassembled WGS sequence"/>
</dbReference>
<reference evidence="9 10" key="1">
    <citation type="submission" date="2018-08" db="EMBL/GenBank/DDBJ databases">
        <title>A genome reference for cultivated species of the human gut microbiota.</title>
        <authorList>
            <person name="Zou Y."/>
            <person name="Xue W."/>
            <person name="Luo G."/>
        </authorList>
    </citation>
    <scope>NUCLEOTIDE SEQUENCE [LARGE SCALE GENOMIC DNA]</scope>
    <source>
        <strain evidence="9 10">OM08-17AT</strain>
    </source>
</reference>
<evidence type="ECO:0000313" key="11">
    <source>
        <dbReference type="Proteomes" id="UP000481807"/>
    </source>
</evidence>
<sequence length="70" mass="7748">MRVNKVIYILVAIFLGGIGVHKFYADKVGQGLLHLAFFWTGIPSIVAIVHAIIVAFTKKADNDGYIVFEK</sequence>
<feature type="domain" description="TM2" evidence="6">
    <location>
        <begin position="2"/>
        <end position="52"/>
    </location>
</feature>
<evidence type="ECO:0000313" key="12">
    <source>
        <dbReference type="Proteomes" id="UP000814367"/>
    </source>
</evidence>
<reference evidence="7 12" key="3">
    <citation type="submission" date="2020-03" db="EMBL/GenBank/DDBJ databases">
        <title>Comparative genetics of Staphylococcus warneri persistents from caprine mastitis.</title>
        <authorList>
            <person name="Franca C.A."/>
            <person name="Rosa D.S."/>
            <person name="Silva A."/>
            <person name="Rodrigues D.L.N."/>
            <person name="Santos R.G."/>
            <person name="Castillo R.E.H."/>
            <person name="Moreira M.A.S."/>
            <person name="Lima M.C."/>
            <person name="Gouveia G.V."/>
            <person name="Gouveia J.J.S."/>
            <person name="Souza R.F.S."/>
            <person name="Bertram B."/>
            <person name="Azevedo V."/>
            <person name="Costa M."/>
        </authorList>
    </citation>
    <scope>NUCLEOTIDE SEQUENCE [LARGE SCALE GENOMIC DNA]</scope>
    <source>
        <strain evidence="7 12">Cap 9.2</strain>
    </source>
</reference>
<dbReference type="EMBL" id="QSTD01000001">
    <property type="protein sequence ID" value="RGM32312.1"/>
    <property type="molecule type" value="Genomic_DNA"/>
</dbReference>
<evidence type="ECO:0000313" key="9">
    <source>
        <dbReference type="EMBL" id="RGM32312.1"/>
    </source>
</evidence>
<organism evidence="9 10">
    <name type="scientific">Staphylococcus warneri</name>
    <dbReference type="NCBI Taxonomy" id="1292"/>
    <lineage>
        <taxon>Bacteria</taxon>
        <taxon>Bacillati</taxon>
        <taxon>Bacillota</taxon>
        <taxon>Bacilli</taxon>
        <taxon>Bacillales</taxon>
        <taxon>Staphylococcaceae</taxon>
        <taxon>Staphylococcus</taxon>
    </lineage>
</organism>
<dbReference type="Proteomes" id="UP000481807">
    <property type="component" value="Unassembled WGS sequence"/>
</dbReference>
<keyword evidence="12" id="KW-1185">Reference proteome</keyword>
<evidence type="ECO:0000256" key="4">
    <source>
        <dbReference type="ARBA" id="ARBA00023136"/>
    </source>
</evidence>
<feature type="transmembrane region" description="Helical" evidence="5">
    <location>
        <begin position="36"/>
        <end position="56"/>
    </location>
</feature>
<dbReference type="RefSeq" id="WP_002465642.1">
    <property type="nucleotide sequence ID" value="NZ_CABMFV010000001.1"/>
</dbReference>
<evidence type="ECO:0000259" key="6">
    <source>
        <dbReference type="Pfam" id="PF05154"/>
    </source>
</evidence>
<comment type="subcellular location">
    <subcellularLocation>
        <location evidence="1">Membrane</location>
        <topology evidence="1">Multi-pass membrane protein</topology>
    </subcellularLocation>
</comment>
<evidence type="ECO:0000313" key="8">
    <source>
        <dbReference type="EMBL" id="NBH30098.1"/>
    </source>
</evidence>
<evidence type="ECO:0000313" key="10">
    <source>
        <dbReference type="Proteomes" id="UP000261016"/>
    </source>
</evidence>
<proteinExistence type="predicted"/>
<keyword evidence="4 5" id="KW-0472">Membrane</keyword>
<evidence type="ECO:0000256" key="5">
    <source>
        <dbReference type="SAM" id="Phobius"/>
    </source>
</evidence>
<feature type="transmembrane region" description="Helical" evidence="5">
    <location>
        <begin position="7"/>
        <end position="24"/>
    </location>
</feature>
<dbReference type="EMBL" id="QXWP01000002">
    <property type="protein sequence ID" value="NBH30098.1"/>
    <property type="molecule type" value="Genomic_DNA"/>
</dbReference>
<evidence type="ECO:0000256" key="2">
    <source>
        <dbReference type="ARBA" id="ARBA00022692"/>
    </source>
</evidence>
<dbReference type="AlphaFoldDB" id="A0A5F0U4M4"/>
<name>A0A5F0U4M4_STAWA</name>
<keyword evidence="3 5" id="KW-1133">Transmembrane helix</keyword>
<dbReference type="Pfam" id="PF05154">
    <property type="entry name" value="TM2"/>
    <property type="match status" value="1"/>
</dbReference>
<protein>
    <submittedName>
        <fullName evidence="9">NINE protein</fullName>
    </submittedName>
    <submittedName>
        <fullName evidence="7">TM2 domain-containing protein</fullName>
    </submittedName>
</protein>
<dbReference type="GO" id="GO:0016020">
    <property type="term" value="C:membrane"/>
    <property type="evidence" value="ECO:0007669"/>
    <property type="project" value="UniProtKB-SubCell"/>
</dbReference>
<dbReference type="EMBL" id="JAANHJ010000001">
    <property type="protein sequence ID" value="MCG6226127.1"/>
    <property type="molecule type" value="Genomic_DNA"/>
</dbReference>
<keyword evidence="2 5" id="KW-0812">Transmembrane</keyword>
<dbReference type="InterPro" id="IPR007829">
    <property type="entry name" value="TM2"/>
</dbReference>
<accession>A0A5F0U4M4</accession>
<evidence type="ECO:0000256" key="1">
    <source>
        <dbReference type="ARBA" id="ARBA00004141"/>
    </source>
</evidence>
<evidence type="ECO:0000256" key="3">
    <source>
        <dbReference type="ARBA" id="ARBA00022989"/>
    </source>
</evidence>
<reference evidence="8 11" key="2">
    <citation type="submission" date="2018-08" db="EMBL/GenBank/DDBJ databases">
        <title>Murine metabolic-syndrome-specific gut microbial biobank.</title>
        <authorList>
            <person name="Liu C."/>
        </authorList>
    </citation>
    <scope>NUCLEOTIDE SEQUENCE [LARGE SCALE GENOMIC DNA]</scope>
    <source>
        <strain evidence="8 11">1XD21-27</strain>
    </source>
</reference>